<evidence type="ECO:0000313" key="3">
    <source>
        <dbReference type="Proteomes" id="UP001190700"/>
    </source>
</evidence>
<protein>
    <submittedName>
        <fullName evidence="2">Uncharacterized protein</fullName>
    </submittedName>
</protein>
<comment type="caution">
    <text evidence="2">The sequence shown here is derived from an EMBL/GenBank/DDBJ whole genome shotgun (WGS) entry which is preliminary data.</text>
</comment>
<accession>A0AAE0KP54</accession>
<dbReference type="AlphaFoldDB" id="A0AAE0KP54"/>
<sequence>MPGSSEVEPAGAGAAAAGGERDLSSDGGSGSDELPQEEDQFGDLSALEGELLWLDLGETEDVGGARQGDEKQDDDRWWRGLVPTSFVPVWDVAGLPLRREGQPAPGDATFQVFPMPVSEHSPELWALLEGSRVRVSHRWPALREDILRRATKEHFEATGTAEHERAQYVQECHDAGVAVPLLTERAHIVAAAFAGWHDVEFLVRGAVCGVGWPYKPVEMAEPFRVPNYVGSEHMEAMGKEIANELLEKRIFQAGDRLPLGVSALGMVEKIWNGKVKYRPVWDYSRPATVGVNDRIHLEHDKFSSVRDA</sequence>
<evidence type="ECO:0000256" key="1">
    <source>
        <dbReference type="SAM" id="MobiDB-lite"/>
    </source>
</evidence>
<keyword evidence="3" id="KW-1185">Reference proteome</keyword>
<dbReference type="Proteomes" id="UP001190700">
    <property type="component" value="Unassembled WGS sequence"/>
</dbReference>
<organism evidence="2 3">
    <name type="scientific">Cymbomonas tetramitiformis</name>
    <dbReference type="NCBI Taxonomy" id="36881"/>
    <lineage>
        <taxon>Eukaryota</taxon>
        <taxon>Viridiplantae</taxon>
        <taxon>Chlorophyta</taxon>
        <taxon>Pyramimonadophyceae</taxon>
        <taxon>Pyramimonadales</taxon>
        <taxon>Pyramimonadaceae</taxon>
        <taxon>Cymbomonas</taxon>
    </lineage>
</organism>
<reference evidence="2 3" key="1">
    <citation type="journal article" date="2015" name="Genome Biol. Evol.">
        <title>Comparative Genomics of a Bacterivorous Green Alga Reveals Evolutionary Causalities and Consequences of Phago-Mixotrophic Mode of Nutrition.</title>
        <authorList>
            <person name="Burns J.A."/>
            <person name="Paasch A."/>
            <person name="Narechania A."/>
            <person name="Kim E."/>
        </authorList>
    </citation>
    <scope>NUCLEOTIDE SEQUENCE [LARGE SCALE GENOMIC DNA]</scope>
    <source>
        <strain evidence="2 3">PLY_AMNH</strain>
    </source>
</reference>
<gene>
    <name evidence="2" type="ORF">CYMTET_35195</name>
</gene>
<name>A0AAE0KP54_9CHLO</name>
<feature type="region of interest" description="Disordered" evidence="1">
    <location>
        <begin position="1"/>
        <end position="42"/>
    </location>
</feature>
<dbReference type="EMBL" id="LGRX02022423">
    <property type="protein sequence ID" value="KAK3255631.1"/>
    <property type="molecule type" value="Genomic_DNA"/>
</dbReference>
<evidence type="ECO:0000313" key="2">
    <source>
        <dbReference type="EMBL" id="KAK3255631.1"/>
    </source>
</evidence>
<proteinExistence type="predicted"/>